<dbReference type="PROSITE" id="PS00444">
    <property type="entry name" value="POLYPRENYL_SYNTHASE_2"/>
    <property type="match status" value="1"/>
</dbReference>
<organism evidence="7 8">
    <name type="scientific">Nocardioides furvisabuli</name>
    <dbReference type="NCBI Taxonomy" id="375542"/>
    <lineage>
        <taxon>Bacteria</taxon>
        <taxon>Bacillati</taxon>
        <taxon>Actinomycetota</taxon>
        <taxon>Actinomycetes</taxon>
        <taxon>Propionibacteriales</taxon>
        <taxon>Nocardioidaceae</taxon>
        <taxon>Nocardioides</taxon>
    </lineage>
</organism>
<comment type="cofactor">
    <cofactor evidence="1">
        <name>Mg(2+)</name>
        <dbReference type="ChEBI" id="CHEBI:18420"/>
    </cofactor>
</comment>
<dbReference type="EMBL" id="BAAAMQ010000007">
    <property type="protein sequence ID" value="GAA2098505.1"/>
    <property type="molecule type" value="Genomic_DNA"/>
</dbReference>
<name>A0ABP5IH70_9ACTN</name>
<evidence type="ECO:0000313" key="8">
    <source>
        <dbReference type="Proteomes" id="UP001501161"/>
    </source>
</evidence>
<comment type="similarity">
    <text evidence="2 6">Belongs to the FPP/GGPP synthase family.</text>
</comment>
<dbReference type="SFLD" id="SFLDS00005">
    <property type="entry name" value="Isoprenoid_Synthase_Type_I"/>
    <property type="match status" value="1"/>
</dbReference>
<dbReference type="PANTHER" id="PTHR12001">
    <property type="entry name" value="GERANYLGERANYL PYROPHOSPHATE SYNTHASE"/>
    <property type="match status" value="1"/>
</dbReference>
<dbReference type="Pfam" id="PF00348">
    <property type="entry name" value="polyprenyl_synt"/>
    <property type="match status" value="1"/>
</dbReference>
<gene>
    <name evidence="7" type="ORF">GCM10009726_07510</name>
</gene>
<reference evidence="8" key="1">
    <citation type="journal article" date="2019" name="Int. J. Syst. Evol. Microbiol.">
        <title>The Global Catalogue of Microorganisms (GCM) 10K type strain sequencing project: providing services to taxonomists for standard genome sequencing and annotation.</title>
        <authorList>
            <consortium name="The Broad Institute Genomics Platform"/>
            <consortium name="The Broad Institute Genome Sequencing Center for Infectious Disease"/>
            <person name="Wu L."/>
            <person name="Ma J."/>
        </authorList>
    </citation>
    <scope>NUCLEOTIDE SEQUENCE [LARGE SCALE GENOMIC DNA]</scope>
    <source>
        <strain evidence="8">JCM 13813</strain>
    </source>
</reference>
<dbReference type="Proteomes" id="UP001501161">
    <property type="component" value="Unassembled WGS sequence"/>
</dbReference>
<sequence>MTSLGTESLPDLALARMLDTGRARAQLTDPEHARLWDALAAATEGGKRFRPALLVATHDALGGSQPAAAAEVGAAVELLHTAFVIHDDVIDGDHLRRGRLNVSGVFRDGALAAGADSDEAIVYGRTAAILAGDLALAAAVRAVATCRAPAAAVHQLMDLFDSALHTTAAGELADVRFSVDPTPVTLPESLLMAEQKTSAYSFALPLQAGAVLAGADEGTRDRLGATGRVLGIAFQLTDDLIGVFGDPNRSGKSATSDLRTRKQTLLLVHAQSTPEWPRIAGYVGRDLSADELVEVQGLLTACGSRAFVEALVEGHLVSARAALDEHGIPVAPIELLSTRSAVLMDGREVAA</sequence>
<dbReference type="InterPro" id="IPR033749">
    <property type="entry name" value="Polyprenyl_synt_CS"/>
</dbReference>
<dbReference type="RefSeq" id="WP_231252367.1">
    <property type="nucleotide sequence ID" value="NZ_BAAAMQ010000007.1"/>
</dbReference>
<accession>A0ABP5IH70</accession>
<dbReference type="Gene3D" id="1.10.600.10">
    <property type="entry name" value="Farnesyl Diphosphate Synthase"/>
    <property type="match status" value="1"/>
</dbReference>
<evidence type="ECO:0000256" key="5">
    <source>
        <dbReference type="ARBA" id="ARBA00022842"/>
    </source>
</evidence>
<dbReference type="SUPFAM" id="SSF48576">
    <property type="entry name" value="Terpenoid synthases"/>
    <property type="match status" value="1"/>
</dbReference>
<evidence type="ECO:0000256" key="6">
    <source>
        <dbReference type="RuleBase" id="RU004466"/>
    </source>
</evidence>
<evidence type="ECO:0000313" key="7">
    <source>
        <dbReference type="EMBL" id="GAA2098505.1"/>
    </source>
</evidence>
<protein>
    <submittedName>
        <fullName evidence="7">Polyprenyl synthetase family protein</fullName>
    </submittedName>
</protein>
<comment type="caution">
    <text evidence="7">The sequence shown here is derived from an EMBL/GenBank/DDBJ whole genome shotgun (WGS) entry which is preliminary data.</text>
</comment>
<keyword evidence="3 6" id="KW-0808">Transferase</keyword>
<keyword evidence="8" id="KW-1185">Reference proteome</keyword>
<keyword evidence="4" id="KW-0479">Metal-binding</keyword>
<evidence type="ECO:0000256" key="2">
    <source>
        <dbReference type="ARBA" id="ARBA00006706"/>
    </source>
</evidence>
<dbReference type="PANTHER" id="PTHR12001:SF85">
    <property type="entry name" value="SHORT CHAIN ISOPRENYL DIPHOSPHATE SYNTHASE"/>
    <property type="match status" value="1"/>
</dbReference>
<evidence type="ECO:0000256" key="4">
    <source>
        <dbReference type="ARBA" id="ARBA00022723"/>
    </source>
</evidence>
<keyword evidence="5" id="KW-0460">Magnesium</keyword>
<proteinExistence type="inferred from homology"/>
<dbReference type="PROSITE" id="PS00723">
    <property type="entry name" value="POLYPRENYL_SYNTHASE_1"/>
    <property type="match status" value="1"/>
</dbReference>
<evidence type="ECO:0000256" key="3">
    <source>
        <dbReference type="ARBA" id="ARBA00022679"/>
    </source>
</evidence>
<evidence type="ECO:0000256" key="1">
    <source>
        <dbReference type="ARBA" id="ARBA00001946"/>
    </source>
</evidence>
<dbReference type="InterPro" id="IPR008949">
    <property type="entry name" value="Isoprenoid_synthase_dom_sf"/>
</dbReference>
<dbReference type="InterPro" id="IPR000092">
    <property type="entry name" value="Polyprenyl_synt"/>
</dbReference>